<proteinExistence type="predicted"/>
<evidence type="ECO:0000313" key="2">
    <source>
        <dbReference type="EMBL" id="MDH6219714.1"/>
    </source>
</evidence>
<feature type="transmembrane region" description="Helical" evidence="1">
    <location>
        <begin position="6"/>
        <end position="29"/>
    </location>
</feature>
<dbReference type="RefSeq" id="WP_280880506.1">
    <property type="nucleotide sequence ID" value="NZ_JARXVH010000013.1"/>
</dbReference>
<keyword evidence="1" id="KW-1133">Transmembrane helix</keyword>
<keyword evidence="1" id="KW-0472">Membrane</keyword>
<evidence type="ECO:0000256" key="1">
    <source>
        <dbReference type="SAM" id="Phobius"/>
    </source>
</evidence>
<dbReference type="Proteomes" id="UP001160499">
    <property type="component" value="Unassembled WGS sequence"/>
</dbReference>
<protein>
    <recommendedName>
        <fullName evidence="4">Secreted protein</fullName>
    </recommendedName>
</protein>
<reference evidence="2 3" key="1">
    <citation type="submission" date="2023-04" db="EMBL/GenBank/DDBJ databases">
        <title>Forest soil microbial communities from Buena Vista Peninsula, Colon Province, Panama.</title>
        <authorList>
            <person name="Bouskill N."/>
        </authorList>
    </citation>
    <scope>NUCLEOTIDE SEQUENCE [LARGE SCALE GENOMIC DNA]</scope>
    <source>
        <strain evidence="2 3">GGS1</strain>
    </source>
</reference>
<dbReference type="EMBL" id="JARXVH010000013">
    <property type="protein sequence ID" value="MDH6219714.1"/>
    <property type="molecule type" value="Genomic_DNA"/>
</dbReference>
<comment type="caution">
    <text evidence="2">The sequence shown here is derived from an EMBL/GenBank/DDBJ whole genome shotgun (WGS) entry which is preliminary data.</text>
</comment>
<gene>
    <name evidence="2" type="ORF">M2283_007053</name>
</gene>
<name>A0ABT6LTS6_9ACTN</name>
<sequence>MDQGVSAVLGASVAVVGTLATAVLTYTAARRQTSDQARAEQVQRLRDERRSAYLALLEATEPIDRVMHAVAPEYRNNVFASDSPDWPAISALAEEVYGASQVLYRLHSKIQLVGPDYIENASDGIWRQVRSLHEELFILADTQICPEEPDSRLSNIVDKLEMEKERFAIGARNILQGKGI</sequence>
<keyword evidence="1" id="KW-0812">Transmembrane</keyword>
<evidence type="ECO:0008006" key="4">
    <source>
        <dbReference type="Google" id="ProtNLM"/>
    </source>
</evidence>
<organism evidence="2 3">
    <name type="scientific">Streptomyces pseudovenezuelae</name>
    <dbReference type="NCBI Taxonomy" id="67350"/>
    <lineage>
        <taxon>Bacteria</taxon>
        <taxon>Bacillati</taxon>
        <taxon>Actinomycetota</taxon>
        <taxon>Actinomycetes</taxon>
        <taxon>Kitasatosporales</taxon>
        <taxon>Streptomycetaceae</taxon>
        <taxon>Streptomyces</taxon>
        <taxon>Streptomyces aurantiacus group</taxon>
    </lineage>
</organism>
<keyword evidence="3" id="KW-1185">Reference proteome</keyword>
<evidence type="ECO:0000313" key="3">
    <source>
        <dbReference type="Proteomes" id="UP001160499"/>
    </source>
</evidence>
<accession>A0ABT6LTS6</accession>